<keyword evidence="5" id="KW-1185">Reference proteome</keyword>
<dbReference type="PROSITE" id="PS01031">
    <property type="entry name" value="SHSP"/>
    <property type="match status" value="1"/>
</dbReference>
<dbReference type="PANTHER" id="PTHR11527">
    <property type="entry name" value="HEAT-SHOCK PROTEIN 20 FAMILY MEMBER"/>
    <property type="match status" value="1"/>
</dbReference>
<evidence type="ECO:0000259" key="3">
    <source>
        <dbReference type="PROSITE" id="PS01031"/>
    </source>
</evidence>
<accession>M0IFB3</accession>
<dbReference type="EMBL" id="AOLN01000012">
    <property type="protein sequence ID" value="ELZ94513.1"/>
    <property type="molecule type" value="Genomic_DNA"/>
</dbReference>
<dbReference type="CDD" id="cd06464">
    <property type="entry name" value="ACD_sHsps-like"/>
    <property type="match status" value="1"/>
</dbReference>
<dbReference type="OrthoDB" id="198277at2157"/>
<name>M0IFB3_9EURY</name>
<feature type="domain" description="SHSP" evidence="3">
    <location>
        <begin position="37"/>
        <end position="148"/>
    </location>
</feature>
<dbReference type="AlphaFoldDB" id="M0IFB3"/>
<dbReference type="STRING" id="662479.C440_10053"/>
<evidence type="ECO:0000313" key="5">
    <source>
        <dbReference type="Proteomes" id="UP000011550"/>
    </source>
</evidence>
<comment type="caution">
    <text evidence="4">The sequence shown here is derived from an EMBL/GenBank/DDBJ whole genome shotgun (WGS) entry which is preliminary data.</text>
</comment>
<comment type="similarity">
    <text evidence="1 2">Belongs to the small heat shock protein (HSP20) family.</text>
</comment>
<dbReference type="Proteomes" id="UP000011550">
    <property type="component" value="Unassembled WGS sequence"/>
</dbReference>
<organism evidence="4 5">
    <name type="scientific">Haloferax mucosum ATCC BAA-1512</name>
    <dbReference type="NCBI Taxonomy" id="662479"/>
    <lineage>
        <taxon>Archaea</taxon>
        <taxon>Methanobacteriati</taxon>
        <taxon>Methanobacteriota</taxon>
        <taxon>Stenosarchaea group</taxon>
        <taxon>Halobacteria</taxon>
        <taxon>Halobacteriales</taxon>
        <taxon>Haloferacaceae</taxon>
        <taxon>Haloferax</taxon>
    </lineage>
</organism>
<evidence type="ECO:0000256" key="2">
    <source>
        <dbReference type="RuleBase" id="RU003616"/>
    </source>
</evidence>
<dbReference type="SUPFAM" id="SSF49764">
    <property type="entry name" value="HSP20-like chaperones"/>
    <property type="match status" value="1"/>
</dbReference>
<sequence>MSIRRNPFEEIERLFERMSREFDEASKRWESGGDYDEWDTGLESMAIDLVEHDDEFVATADLPGFERDDVRIEVTDQTLTIETESERTVDETDEQYLRHERRHRSMRRSLRLPAEIRKDEASARMKNGVLSITLPKLEAETAHQVDIE</sequence>
<evidence type="ECO:0000256" key="1">
    <source>
        <dbReference type="PROSITE-ProRule" id="PRU00285"/>
    </source>
</evidence>
<dbReference type="Pfam" id="PF00011">
    <property type="entry name" value="HSP20"/>
    <property type="match status" value="1"/>
</dbReference>
<dbReference type="InterPro" id="IPR008978">
    <property type="entry name" value="HSP20-like_chaperone"/>
</dbReference>
<dbReference type="PATRIC" id="fig|662479.7.peg.2037"/>
<protein>
    <submittedName>
        <fullName evidence="4">Hsp20-type chaperone</fullName>
    </submittedName>
</protein>
<reference evidence="4 5" key="1">
    <citation type="journal article" date="2014" name="PLoS Genet.">
        <title>Phylogenetically driven sequencing of extremely halophilic archaea reveals strategies for static and dynamic osmo-response.</title>
        <authorList>
            <person name="Becker E.A."/>
            <person name="Seitzer P.M."/>
            <person name="Tritt A."/>
            <person name="Larsen D."/>
            <person name="Krusor M."/>
            <person name="Yao A.I."/>
            <person name="Wu D."/>
            <person name="Madern D."/>
            <person name="Eisen J.A."/>
            <person name="Darling A.E."/>
            <person name="Facciotti M.T."/>
        </authorList>
    </citation>
    <scope>NUCLEOTIDE SEQUENCE [LARGE SCALE GENOMIC DNA]</scope>
    <source>
        <strain evidence="4 5">ATCC BAA-1512</strain>
    </source>
</reference>
<dbReference type="InterPro" id="IPR002068">
    <property type="entry name" value="A-crystallin/Hsp20_dom"/>
</dbReference>
<dbReference type="RefSeq" id="WP_008320291.1">
    <property type="nucleotide sequence ID" value="NZ_AOLN01000012.1"/>
</dbReference>
<proteinExistence type="inferred from homology"/>
<evidence type="ECO:0000313" key="4">
    <source>
        <dbReference type="EMBL" id="ELZ94513.1"/>
    </source>
</evidence>
<gene>
    <name evidence="4" type="ORF">C440_10053</name>
</gene>
<dbReference type="Gene3D" id="2.60.40.790">
    <property type="match status" value="1"/>
</dbReference>
<dbReference type="InterPro" id="IPR031107">
    <property type="entry name" value="Small_HSP"/>
</dbReference>